<name>A0ABN8N5N8_9CNID</name>
<feature type="transmembrane region" description="Helical" evidence="3">
    <location>
        <begin position="40"/>
        <end position="59"/>
    </location>
</feature>
<dbReference type="SUPFAM" id="SSF50353">
    <property type="entry name" value="Cytokine"/>
    <property type="match status" value="1"/>
</dbReference>
<feature type="compositionally biased region" description="Basic residues" evidence="2">
    <location>
        <begin position="266"/>
        <end position="297"/>
    </location>
</feature>
<evidence type="ECO:0000256" key="2">
    <source>
        <dbReference type="SAM" id="MobiDB-lite"/>
    </source>
</evidence>
<evidence type="ECO:0000313" key="5">
    <source>
        <dbReference type="Proteomes" id="UP001159405"/>
    </source>
</evidence>
<evidence type="ECO:0000313" key="4">
    <source>
        <dbReference type="EMBL" id="CAH3043717.1"/>
    </source>
</evidence>
<dbReference type="PANTHER" id="PTHR11486">
    <property type="entry name" value="FIBROBLAST GROWTH FACTOR"/>
    <property type="match status" value="1"/>
</dbReference>
<dbReference type="Pfam" id="PF00167">
    <property type="entry name" value="FGF"/>
    <property type="match status" value="1"/>
</dbReference>
<sequence length="304" mass="35863">MLEIFLSSVLCCCAHSALIMLNRLAFLVTRIKTSSMYTPTFKRYLLFISLNCFITFILGHGHTDREKYFDKHVKTERRRSDTRSLPFHRETQLYSRSSRSHLRIHGKRIDALGKDGDKYAKLVIESDNFGRVRIRGALTDYYLCIKRNATFIGRKATRSRRCVFYEKYAENHYTEFVSAYNENWTIAVSKSGKMRPGHKGRRGQRTVQFIERASKIIIQTKNVEDSLYIGLRDHIEQLLRAYRTKENAGNTGNGRKMPHPGYSNSWKRKNKMKRKEKKMRKRSQKRLQKALRKLRRKTANENHS</sequence>
<comment type="similarity">
    <text evidence="1">Belongs to the heparin-binding growth factors family.</text>
</comment>
<evidence type="ECO:0008006" key="6">
    <source>
        <dbReference type="Google" id="ProtNLM"/>
    </source>
</evidence>
<proteinExistence type="inferred from homology"/>
<keyword evidence="3" id="KW-0472">Membrane</keyword>
<keyword evidence="5" id="KW-1185">Reference proteome</keyword>
<dbReference type="Proteomes" id="UP001159405">
    <property type="component" value="Unassembled WGS sequence"/>
</dbReference>
<accession>A0ABN8N5N8</accession>
<dbReference type="Gene3D" id="2.80.10.50">
    <property type="match status" value="1"/>
</dbReference>
<dbReference type="EMBL" id="CALNXK010000011">
    <property type="protein sequence ID" value="CAH3043717.1"/>
    <property type="molecule type" value="Genomic_DNA"/>
</dbReference>
<reference evidence="4 5" key="1">
    <citation type="submission" date="2022-05" db="EMBL/GenBank/DDBJ databases">
        <authorList>
            <consortium name="Genoscope - CEA"/>
            <person name="William W."/>
        </authorList>
    </citation>
    <scope>NUCLEOTIDE SEQUENCE [LARGE SCALE GENOMIC DNA]</scope>
</reference>
<comment type="caution">
    <text evidence="4">The sequence shown here is derived from an EMBL/GenBank/DDBJ whole genome shotgun (WGS) entry which is preliminary data.</text>
</comment>
<gene>
    <name evidence="4" type="ORF">PLOB_00002610</name>
</gene>
<keyword evidence="3" id="KW-1133">Transmembrane helix</keyword>
<dbReference type="InterPro" id="IPR008996">
    <property type="entry name" value="IL1/FGF"/>
</dbReference>
<evidence type="ECO:0000256" key="1">
    <source>
        <dbReference type="ARBA" id="ARBA00007936"/>
    </source>
</evidence>
<organism evidence="4 5">
    <name type="scientific">Porites lobata</name>
    <dbReference type="NCBI Taxonomy" id="104759"/>
    <lineage>
        <taxon>Eukaryota</taxon>
        <taxon>Metazoa</taxon>
        <taxon>Cnidaria</taxon>
        <taxon>Anthozoa</taxon>
        <taxon>Hexacorallia</taxon>
        <taxon>Scleractinia</taxon>
        <taxon>Fungiina</taxon>
        <taxon>Poritidae</taxon>
        <taxon>Porites</taxon>
    </lineage>
</organism>
<dbReference type="SMART" id="SM00442">
    <property type="entry name" value="FGF"/>
    <property type="match status" value="1"/>
</dbReference>
<feature type="region of interest" description="Disordered" evidence="2">
    <location>
        <begin position="246"/>
        <end position="304"/>
    </location>
</feature>
<evidence type="ECO:0000256" key="3">
    <source>
        <dbReference type="SAM" id="Phobius"/>
    </source>
</evidence>
<protein>
    <recommendedName>
        <fullName evidence="6">Fibroblast growth factor</fullName>
    </recommendedName>
</protein>
<keyword evidence="3" id="KW-0812">Transmembrane</keyword>
<dbReference type="InterPro" id="IPR002209">
    <property type="entry name" value="Fibroblast_GF_fam"/>
</dbReference>